<feature type="domain" description="ChsH2 C-terminal OB-fold" evidence="1">
    <location>
        <begin position="50"/>
        <end position="116"/>
    </location>
</feature>
<dbReference type="KEGG" id="sdf:ACG33_11355"/>
<gene>
    <name evidence="2" type="ORF">ACG33_11355</name>
</gene>
<evidence type="ECO:0000313" key="2">
    <source>
        <dbReference type="EMBL" id="AMN47685.1"/>
    </source>
</evidence>
<dbReference type="SUPFAM" id="SSF50249">
    <property type="entry name" value="Nucleic acid-binding proteins"/>
    <property type="match status" value="1"/>
</dbReference>
<dbReference type="OrthoDB" id="4303499at2"/>
<evidence type="ECO:0000313" key="3">
    <source>
        <dbReference type="Proteomes" id="UP000070250"/>
    </source>
</evidence>
<dbReference type="AlphaFoldDB" id="A0A127FDH2"/>
<proteinExistence type="predicted"/>
<name>A0A127FDH2_STEDE</name>
<dbReference type="InterPro" id="IPR002878">
    <property type="entry name" value="ChsH2_C"/>
</dbReference>
<dbReference type="EMBL" id="CP011971">
    <property type="protein sequence ID" value="AMN47685.1"/>
    <property type="molecule type" value="Genomic_DNA"/>
</dbReference>
<organism evidence="2 3">
    <name type="scientific">Steroidobacter denitrificans</name>
    <dbReference type="NCBI Taxonomy" id="465721"/>
    <lineage>
        <taxon>Bacteria</taxon>
        <taxon>Pseudomonadati</taxon>
        <taxon>Pseudomonadota</taxon>
        <taxon>Gammaproteobacteria</taxon>
        <taxon>Steroidobacterales</taxon>
        <taxon>Steroidobacteraceae</taxon>
        <taxon>Steroidobacter</taxon>
    </lineage>
</organism>
<accession>A0A127FDH2</accession>
<evidence type="ECO:0000259" key="1">
    <source>
        <dbReference type="Pfam" id="PF01796"/>
    </source>
</evidence>
<sequence>MKRRHIAPDLFEETSAGPRLVGGRNKTDGRVVFPLPGGSERELYERMLLGSKGTLWGWTVQRFRPGSPPYAGAGKDDFRPFVVGFLSIPDEVIVEGYIEAEPDTLRVGQPMELTTRVFSTNADGTEVTIYAFRPTI</sequence>
<dbReference type="STRING" id="465721.ACG33_11355"/>
<protein>
    <recommendedName>
        <fullName evidence="1">ChsH2 C-terminal OB-fold domain-containing protein</fullName>
    </recommendedName>
</protein>
<dbReference type="Pfam" id="PF01796">
    <property type="entry name" value="OB_ChsH2_C"/>
    <property type="match status" value="1"/>
</dbReference>
<reference evidence="2 3" key="1">
    <citation type="submission" date="2015-06" db="EMBL/GenBank/DDBJ databases">
        <title>A Comprehensive Approach to Explore the Metabolic and Phylogenetic Diversity of Bacterial Steroid Degradation in the Environment: Testosterone as an Example.</title>
        <authorList>
            <person name="Yang F.-C."/>
            <person name="Chen Y.-L."/>
            <person name="Yu C.-P."/>
            <person name="Tang S.-L."/>
            <person name="Wang P.-H."/>
            <person name="Ismail W."/>
            <person name="Wang C.-H."/>
            <person name="Yang C.-Y."/>
            <person name="Chiang Y.-R."/>
        </authorList>
    </citation>
    <scope>NUCLEOTIDE SEQUENCE [LARGE SCALE GENOMIC DNA]</scope>
    <source>
        <strain evidence="2 3">DSM 18526</strain>
    </source>
</reference>
<dbReference type="Proteomes" id="UP000070250">
    <property type="component" value="Chromosome"/>
</dbReference>
<dbReference type="InterPro" id="IPR012340">
    <property type="entry name" value="NA-bd_OB-fold"/>
</dbReference>
<keyword evidence="3" id="KW-1185">Reference proteome</keyword>